<dbReference type="AlphaFoldDB" id="L5M6Q7"/>
<evidence type="ECO:0000313" key="3">
    <source>
        <dbReference type="Proteomes" id="UP000010556"/>
    </source>
</evidence>
<name>L5M6Q7_MYODS</name>
<accession>L5M6Q7</accession>
<dbReference type="EMBL" id="KB103226">
    <property type="protein sequence ID" value="ELK34329.1"/>
    <property type="molecule type" value="Genomic_DNA"/>
</dbReference>
<proteinExistence type="predicted"/>
<feature type="region of interest" description="Disordered" evidence="1">
    <location>
        <begin position="1"/>
        <end position="24"/>
    </location>
</feature>
<protein>
    <submittedName>
        <fullName evidence="2">Uncharacterized protein</fullName>
    </submittedName>
</protein>
<evidence type="ECO:0000313" key="2">
    <source>
        <dbReference type="EMBL" id="ELK34329.1"/>
    </source>
</evidence>
<keyword evidence="3" id="KW-1185">Reference proteome</keyword>
<reference evidence="3" key="1">
    <citation type="journal article" date="2013" name="Science">
        <title>Comparative analysis of bat genomes provides insight into the evolution of flight and immunity.</title>
        <authorList>
            <person name="Zhang G."/>
            <person name="Cowled C."/>
            <person name="Shi Z."/>
            <person name="Huang Z."/>
            <person name="Bishop-Lilly K.A."/>
            <person name="Fang X."/>
            <person name="Wynne J.W."/>
            <person name="Xiong Z."/>
            <person name="Baker M.L."/>
            <person name="Zhao W."/>
            <person name="Tachedjian M."/>
            <person name="Zhu Y."/>
            <person name="Zhou P."/>
            <person name="Jiang X."/>
            <person name="Ng J."/>
            <person name="Yang L."/>
            <person name="Wu L."/>
            <person name="Xiao J."/>
            <person name="Feng Y."/>
            <person name="Chen Y."/>
            <person name="Sun X."/>
            <person name="Zhang Y."/>
            <person name="Marsh G.A."/>
            <person name="Crameri G."/>
            <person name="Broder C.C."/>
            <person name="Frey K.G."/>
            <person name="Wang L.F."/>
            <person name="Wang J."/>
        </authorList>
    </citation>
    <scope>NUCLEOTIDE SEQUENCE [LARGE SCALE GENOMIC DNA]</scope>
</reference>
<dbReference type="Proteomes" id="UP000010556">
    <property type="component" value="Unassembled WGS sequence"/>
</dbReference>
<sequence length="130" mass="14167">MAKVAKDLNPGVQKAPVSGWESLENNGLPGLGGGWLRSRDNSSRVSGELALLRGRSQRGDWTPADVESKPLLAQAHISFKFLVLDEYLYPNRASGKVPSGWILRVLPLLSSVDQTQESGGIFAKYTLFEV</sequence>
<evidence type="ECO:0000256" key="1">
    <source>
        <dbReference type="SAM" id="MobiDB-lite"/>
    </source>
</evidence>
<gene>
    <name evidence="2" type="ORF">MDA_GLEAN10023695</name>
</gene>
<organism evidence="2 3">
    <name type="scientific">Myotis davidii</name>
    <name type="common">David's myotis</name>
    <dbReference type="NCBI Taxonomy" id="225400"/>
    <lineage>
        <taxon>Eukaryota</taxon>
        <taxon>Metazoa</taxon>
        <taxon>Chordata</taxon>
        <taxon>Craniata</taxon>
        <taxon>Vertebrata</taxon>
        <taxon>Euteleostomi</taxon>
        <taxon>Mammalia</taxon>
        <taxon>Eutheria</taxon>
        <taxon>Laurasiatheria</taxon>
        <taxon>Chiroptera</taxon>
        <taxon>Yangochiroptera</taxon>
        <taxon>Vespertilionidae</taxon>
        <taxon>Myotis</taxon>
    </lineage>
</organism>